<dbReference type="RefSeq" id="WP_058918911.1">
    <property type="nucleotide sequence ID" value="NZ_JBHSQC010000004.1"/>
</dbReference>
<proteinExistence type="predicted"/>
<evidence type="ECO:0000313" key="6">
    <source>
        <dbReference type="Proteomes" id="UP001597285"/>
    </source>
</evidence>
<organism evidence="5 6">
    <name type="scientific">Carnobacterium antarcticum</name>
    <dbReference type="NCBI Taxonomy" id="2126436"/>
    <lineage>
        <taxon>Bacteria</taxon>
        <taxon>Bacillati</taxon>
        <taxon>Bacillota</taxon>
        <taxon>Bacilli</taxon>
        <taxon>Lactobacillales</taxon>
        <taxon>Carnobacteriaceae</taxon>
        <taxon>Carnobacterium</taxon>
    </lineage>
</organism>
<evidence type="ECO:0000256" key="1">
    <source>
        <dbReference type="ARBA" id="ARBA00022729"/>
    </source>
</evidence>
<feature type="domain" description="DUF4352" evidence="3">
    <location>
        <begin position="57"/>
        <end position="144"/>
    </location>
</feature>
<dbReference type="InterPro" id="IPR029050">
    <property type="entry name" value="Immunoprotect_excell_Ig-like"/>
</dbReference>
<feature type="domain" description="DUF5105" evidence="4">
    <location>
        <begin position="163"/>
        <end position="352"/>
    </location>
</feature>
<feature type="signal peptide" evidence="2">
    <location>
        <begin position="1"/>
        <end position="18"/>
    </location>
</feature>
<dbReference type="Pfam" id="PF17118">
    <property type="entry name" value="DUF5105"/>
    <property type="match status" value="1"/>
</dbReference>
<dbReference type="Proteomes" id="UP001597285">
    <property type="component" value="Unassembled WGS sequence"/>
</dbReference>
<dbReference type="InterPro" id="IPR031343">
    <property type="entry name" value="DUF5105"/>
</dbReference>
<keyword evidence="1 2" id="KW-0732">Signal</keyword>
<protein>
    <submittedName>
        <fullName evidence="5">DUF5105 domain-containing protein</fullName>
    </submittedName>
</protein>
<dbReference type="Gene3D" id="2.60.40.1240">
    <property type="match status" value="1"/>
</dbReference>
<accession>A0ABW4NM82</accession>
<evidence type="ECO:0000256" key="2">
    <source>
        <dbReference type="SAM" id="SignalP"/>
    </source>
</evidence>
<name>A0ABW4NM82_9LACT</name>
<evidence type="ECO:0000259" key="4">
    <source>
        <dbReference type="Pfam" id="PF17118"/>
    </source>
</evidence>
<evidence type="ECO:0000313" key="5">
    <source>
        <dbReference type="EMBL" id="MFD1799223.1"/>
    </source>
</evidence>
<sequence length="365" mass="41423">MKKLRLAFMVCNVFFVLAACGGKAATSEKDEKAGKTDVASIVISKGEYIIPDDKEVSEDEGYLALEVTIKNESKKSLNVSSGDISLYDENDSKVEPASVYSEDESFKLLGHDNLSADKSKTGYLVFKVDQDSQYELHFEPQYYDVENMDKEIKDVVLKIDTAEYKDTTEEPSAALTAFIDEVFLAKENEKYDTVVANNKEATAESFDEEFTKALSNFFSDYEPTNEELHQLVESFKTSNGKVAEVDQKLLSVYPNSATIQVKPKALSFDNMDDEVESLMDKYIEENKDKEYSDYQAVYVDAEKYLLENLPEVFSVASPTELDTYGDGYRIQLKKIDDKWEIDTVKSSSNNYYEYLEEAFRGGLYK</sequence>
<comment type="caution">
    <text evidence="5">The sequence shown here is derived from an EMBL/GenBank/DDBJ whole genome shotgun (WGS) entry which is preliminary data.</text>
</comment>
<reference evidence="6" key="1">
    <citation type="journal article" date="2019" name="Int. J. Syst. Evol. Microbiol.">
        <title>The Global Catalogue of Microorganisms (GCM) 10K type strain sequencing project: providing services to taxonomists for standard genome sequencing and annotation.</title>
        <authorList>
            <consortium name="The Broad Institute Genomics Platform"/>
            <consortium name="The Broad Institute Genome Sequencing Center for Infectious Disease"/>
            <person name="Wu L."/>
            <person name="Ma J."/>
        </authorList>
    </citation>
    <scope>NUCLEOTIDE SEQUENCE [LARGE SCALE GENOMIC DNA]</scope>
    <source>
        <strain evidence="6">KCTC 42143</strain>
    </source>
</reference>
<dbReference type="EMBL" id="JBHUFF010000009">
    <property type="protein sequence ID" value="MFD1799223.1"/>
    <property type="molecule type" value="Genomic_DNA"/>
</dbReference>
<evidence type="ECO:0000259" key="3">
    <source>
        <dbReference type="Pfam" id="PF11611"/>
    </source>
</evidence>
<feature type="chain" id="PRO_5046873186" evidence="2">
    <location>
        <begin position="19"/>
        <end position="365"/>
    </location>
</feature>
<dbReference type="PROSITE" id="PS51257">
    <property type="entry name" value="PROKAR_LIPOPROTEIN"/>
    <property type="match status" value="1"/>
</dbReference>
<gene>
    <name evidence="5" type="ORF">ACFSBK_05025</name>
</gene>
<dbReference type="Pfam" id="PF11611">
    <property type="entry name" value="DUF4352"/>
    <property type="match status" value="1"/>
</dbReference>
<dbReference type="InterPro" id="IPR029051">
    <property type="entry name" value="DUF4352"/>
</dbReference>
<keyword evidence="6" id="KW-1185">Reference proteome</keyword>